<dbReference type="Proteomes" id="UP000322887">
    <property type="component" value="Chromosome"/>
</dbReference>
<dbReference type="EMBL" id="CP042910">
    <property type="protein sequence ID" value="QEG17217.1"/>
    <property type="molecule type" value="Genomic_DNA"/>
</dbReference>
<dbReference type="Gene3D" id="3.40.1260.10">
    <property type="entry name" value="DsrEFH-like"/>
    <property type="match status" value="1"/>
</dbReference>
<keyword evidence="3" id="KW-1185">Reference proteome</keyword>
<protein>
    <submittedName>
        <fullName evidence="2">DsrE/DsrF-like family protein</fullName>
    </submittedName>
</protein>
<evidence type="ECO:0000256" key="1">
    <source>
        <dbReference type="SAM" id="MobiDB-lite"/>
    </source>
</evidence>
<name>A0ABX5YNS8_9PLAN</name>
<sequence length="345" mass="38112">MIIGKKQMKTPLLRNGMLVILVCVIAGSALAQRGPGGRGPGRGKGGHGQGHDRDHVDFRYLLTNHQKIKRNVQELPNGVQTLTESEDPQVAAKIREHVYWMKERIEKKQPIRMRDPLFAELFKHAAQIKMVTENTPNGVRVVETSEDPYVVKLIQEHAKTVSQFVKRGFPEAMKNHPVPTTQKEAKKPEYIHPNIQRYGKVVQLPHAAQQPRAESKLCVDLTRGGATDQLNPSIEKIARYVNIYEGAGKSPASVQIAVVLHGDATLCALNDDAYAKRFKTESNPNLDCLHELHEAGVSIYVCGQSLIGKGSQPEEVVVFADVAVSALTSLVNLQADGYAYVPLLK</sequence>
<reference evidence="2 3" key="1">
    <citation type="submission" date="2019-08" db="EMBL/GenBank/DDBJ databases">
        <title>Deep-cultivation of Planctomycetes and their phenomic and genomic characterization uncovers novel biology.</title>
        <authorList>
            <person name="Wiegand S."/>
            <person name="Jogler M."/>
            <person name="Boedeker C."/>
            <person name="Pinto D."/>
            <person name="Vollmers J."/>
            <person name="Rivas-Marin E."/>
            <person name="Kohn T."/>
            <person name="Peeters S.H."/>
            <person name="Heuer A."/>
            <person name="Rast P."/>
            <person name="Oberbeckmann S."/>
            <person name="Bunk B."/>
            <person name="Jeske O."/>
            <person name="Meyerdierks A."/>
            <person name="Storesund J.E."/>
            <person name="Kallscheuer N."/>
            <person name="Luecker S."/>
            <person name="Lage O.M."/>
            <person name="Pohl T."/>
            <person name="Merkel B.J."/>
            <person name="Hornburger P."/>
            <person name="Mueller R.-W."/>
            <person name="Bruemmer F."/>
            <person name="Labrenz M."/>
            <person name="Spormann A.M."/>
            <person name="Op den Camp H."/>
            <person name="Overmann J."/>
            <person name="Amann R."/>
            <person name="Jetten M.S.M."/>
            <person name="Mascher T."/>
            <person name="Medema M.H."/>
            <person name="Devos D.P."/>
            <person name="Kaster A.-K."/>
            <person name="Ovreas L."/>
            <person name="Rohde M."/>
            <person name="Galperin M.Y."/>
            <person name="Jogler C."/>
        </authorList>
    </citation>
    <scope>NUCLEOTIDE SEQUENCE [LARGE SCALE GENOMIC DNA]</scope>
    <source>
        <strain evidence="2 3">DSM 8797</strain>
    </source>
</reference>
<organism evidence="2 3">
    <name type="scientific">Gimesia maris</name>
    <dbReference type="NCBI Taxonomy" id="122"/>
    <lineage>
        <taxon>Bacteria</taxon>
        <taxon>Pseudomonadati</taxon>
        <taxon>Planctomycetota</taxon>
        <taxon>Planctomycetia</taxon>
        <taxon>Planctomycetales</taxon>
        <taxon>Planctomycetaceae</taxon>
        <taxon>Gimesia</taxon>
    </lineage>
</organism>
<gene>
    <name evidence="2" type="ORF">GmarT_30950</name>
</gene>
<evidence type="ECO:0000313" key="3">
    <source>
        <dbReference type="Proteomes" id="UP000322887"/>
    </source>
</evidence>
<dbReference type="PANTHER" id="PTHR37691:SF1">
    <property type="entry name" value="BLR3518 PROTEIN"/>
    <property type="match status" value="1"/>
</dbReference>
<evidence type="ECO:0000313" key="2">
    <source>
        <dbReference type="EMBL" id="QEG17217.1"/>
    </source>
</evidence>
<dbReference type="InterPro" id="IPR003787">
    <property type="entry name" value="Sulphur_relay_DsrE/F-like"/>
</dbReference>
<feature type="compositionally biased region" description="Gly residues" evidence="1">
    <location>
        <begin position="34"/>
        <end position="48"/>
    </location>
</feature>
<dbReference type="PANTHER" id="PTHR37691">
    <property type="entry name" value="BLR3518 PROTEIN"/>
    <property type="match status" value="1"/>
</dbReference>
<proteinExistence type="predicted"/>
<accession>A0ABX5YNS8</accession>
<dbReference type="SUPFAM" id="SSF75169">
    <property type="entry name" value="DsrEFH-like"/>
    <property type="match status" value="1"/>
</dbReference>
<dbReference type="InterPro" id="IPR027396">
    <property type="entry name" value="DsrEFH-like"/>
</dbReference>
<feature type="region of interest" description="Disordered" evidence="1">
    <location>
        <begin position="33"/>
        <end position="53"/>
    </location>
</feature>
<dbReference type="Pfam" id="PF02635">
    <property type="entry name" value="DsrE"/>
    <property type="match status" value="1"/>
</dbReference>